<keyword evidence="3" id="KW-1185">Reference proteome</keyword>
<dbReference type="PANTHER" id="PTHR38371:SF1">
    <property type="entry name" value="RHO GTPASE-ACTIVATING PROTEIN"/>
    <property type="match status" value="1"/>
</dbReference>
<feature type="region of interest" description="Disordered" evidence="1">
    <location>
        <begin position="120"/>
        <end position="151"/>
    </location>
</feature>
<feature type="region of interest" description="Disordered" evidence="1">
    <location>
        <begin position="181"/>
        <end position="205"/>
    </location>
</feature>
<evidence type="ECO:0000313" key="3">
    <source>
        <dbReference type="Proteomes" id="UP000006882"/>
    </source>
</evidence>
<evidence type="ECO:0000256" key="1">
    <source>
        <dbReference type="SAM" id="MobiDB-lite"/>
    </source>
</evidence>
<feature type="region of interest" description="Disordered" evidence="1">
    <location>
        <begin position="357"/>
        <end position="473"/>
    </location>
</feature>
<feature type="compositionally biased region" description="Polar residues" evidence="1">
    <location>
        <begin position="419"/>
        <end position="462"/>
    </location>
</feature>
<dbReference type="EMBL" id="CM007654">
    <property type="protein sequence ID" value="ONI13262.1"/>
    <property type="molecule type" value="Genomic_DNA"/>
</dbReference>
<feature type="region of interest" description="Disordered" evidence="1">
    <location>
        <begin position="497"/>
        <end position="520"/>
    </location>
</feature>
<accession>A0A251PP18</accession>
<name>A0A251PP18_PRUPE</name>
<dbReference type="AlphaFoldDB" id="A0A251PP18"/>
<evidence type="ECO:0000313" key="2">
    <source>
        <dbReference type="EMBL" id="ONI13262.1"/>
    </source>
</evidence>
<dbReference type="Proteomes" id="UP000006882">
    <property type="component" value="Chromosome G4"/>
</dbReference>
<dbReference type="STRING" id="3760.A0A251PP18"/>
<organism evidence="2 3">
    <name type="scientific">Prunus persica</name>
    <name type="common">Peach</name>
    <name type="synonym">Amygdalus persica</name>
    <dbReference type="NCBI Taxonomy" id="3760"/>
    <lineage>
        <taxon>Eukaryota</taxon>
        <taxon>Viridiplantae</taxon>
        <taxon>Streptophyta</taxon>
        <taxon>Embryophyta</taxon>
        <taxon>Tracheophyta</taxon>
        <taxon>Spermatophyta</taxon>
        <taxon>Magnoliopsida</taxon>
        <taxon>eudicotyledons</taxon>
        <taxon>Gunneridae</taxon>
        <taxon>Pentapetalae</taxon>
        <taxon>rosids</taxon>
        <taxon>fabids</taxon>
        <taxon>Rosales</taxon>
        <taxon>Rosaceae</taxon>
        <taxon>Amygdaloideae</taxon>
        <taxon>Amygdaleae</taxon>
        <taxon>Prunus</taxon>
    </lineage>
</organism>
<proteinExistence type="predicted"/>
<reference evidence="2 3" key="1">
    <citation type="journal article" date="2013" name="Nat. Genet.">
        <title>The high-quality draft genome of peach (Prunus persica) identifies unique patterns of genetic diversity, domestication and genome evolution.</title>
        <authorList>
            <consortium name="International Peach Genome Initiative"/>
            <person name="Verde I."/>
            <person name="Abbott A.G."/>
            <person name="Scalabrin S."/>
            <person name="Jung S."/>
            <person name="Shu S."/>
            <person name="Marroni F."/>
            <person name="Zhebentyayeva T."/>
            <person name="Dettori M.T."/>
            <person name="Grimwood J."/>
            <person name="Cattonaro F."/>
            <person name="Zuccolo A."/>
            <person name="Rossini L."/>
            <person name="Jenkins J."/>
            <person name="Vendramin E."/>
            <person name="Meisel L.A."/>
            <person name="Decroocq V."/>
            <person name="Sosinski B."/>
            <person name="Prochnik S."/>
            <person name="Mitros T."/>
            <person name="Policriti A."/>
            <person name="Cipriani G."/>
            <person name="Dondini L."/>
            <person name="Ficklin S."/>
            <person name="Goodstein D.M."/>
            <person name="Xuan P."/>
            <person name="Del Fabbro C."/>
            <person name="Aramini V."/>
            <person name="Copetti D."/>
            <person name="Gonzalez S."/>
            <person name="Horner D.S."/>
            <person name="Falchi R."/>
            <person name="Lucas S."/>
            <person name="Mica E."/>
            <person name="Maldonado J."/>
            <person name="Lazzari B."/>
            <person name="Bielenberg D."/>
            <person name="Pirona R."/>
            <person name="Miculan M."/>
            <person name="Barakat A."/>
            <person name="Testolin R."/>
            <person name="Stella A."/>
            <person name="Tartarini S."/>
            <person name="Tonutti P."/>
            <person name="Arus P."/>
            <person name="Orellana A."/>
            <person name="Wells C."/>
            <person name="Main D."/>
            <person name="Vizzotto G."/>
            <person name="Silva H."/>
            <person name="Salamini F."/>
            <person name="Schmutz J."/>
            <person name="Morgante M."/>
            <person name="Rokhsar D.S."/>
        </authorList>
    </citation>
    <scope>NUCLEOTIDE SEQUENCE [LARGE SCALE GENOMIC DNA]</scope>
    <source>
        <strain evidence="3">cv. Nemared</strain>
    </source>
</reference>
<dbReference type="eggNOG" id="ENOG502QVYW">
    <property type="taxonomic scope" value="Eukaryota"/>
</dbReference>
<feature type="region of interest" description="Disordered" evidence="1">
    <location>
        <begin position="22"/>
        <end position="70"/>
    </location>
</feature>
<gene>
    <name evidence="2" type="ORF">PRUPE_4G212300</name>
</gene>
<feature type="compositionally biased region" description="Basic residues" evidence="1">
    <location>
        <begin position="504"/>
        <end position="520"/>
    </location>
</feature>
<dbReference type="PANTHER" id="PTHR38371">
    <property type="entry name" value="RHO GTPASE-ACTIVATING PROTEIN"/>
    <property type="match status" value="1"/>
</dbReference>
<dbReference type="Gramene" id="ONI13262">
    <property type="protein sequence ID" value="ONI13262"/>
    <property type="gene ID" value="PRUPE_4G212300"/>
</dbReference>
<protein>
    <submittedName>
        <fullName evidence="2">Uncharacterized protein</fullName>
    </submittedName>
</protein>
<sequence length="520" mass="57121">MADYEPPSFSLGFDLGFDSELQTAATDHSTPAPAPDPWRGSDALKPFDVDEEIGPQITGPDPEIGPRPVRPLKRLKRGLALKREPATPIRNIDDDIEEFSSPEDIIRADAYRPTQYQTVSSSSKIPLHGSGVLTSQSSCHSMGRKRKPASDVSASVGMEANRQGLMFPKLTTSPLRRFQLIDSDSDDPSVRGNGSRVTCNVDPSSKKQHFNSCHSASTSETKKKLSVPQDGGDVDLWKDFSPIKKFSIPTPALDEVCQEFLQSAKDKTTQKLGRDSCLHTNEIFQETTCCVQDVEQLWNVADPLPPAHHYFFHDDPNIRKLVCSRLPNFFPLGINIRGNQQNGSSVIDYMGQFSNGEASKQKVNQKIHLDQSSKRRNKSNISNVEEGLHASGGWMNPKGKAAQKGSVNKSSRKVRNRSAKSNFGNGEHTSGNWVEPRSNASTKRIQANAQPSGQWSTPSASGQAAGHWYTGPGGRKVYVSKTGQEVTGSAAYRLYRKESGARSVKARKTKGKKEKGSKKR</sequence>